<dbReference type="InterPro" id="IPR008868">
    <property type="entry name" value="TniB"/>
</dbReference>
<name>A0ABY7XT84_MICLT</name>
<evidence type="ECO:0000313" key="2">
    <source>
        <dbReference type="EMBL" id="WDM44358.1"/>
    </source>
</evidence>
<dbReference type="InterPro" id="IPR003593">
    <property type="entry name" value="AAA+_ATPase"/>
</dbReference>
<dbReference type="SMART" id="SM00382">
    <property type="entry name" value="AAA"/>
    <property type="match status" value="1"/>
</dbReference>
<dbReference type="Pfam" id="PF05621">
    <property type="entry name" value="TniB"/>
    <property type="match status" value="1"/>
</dbReference>
<feature type="domain" description="AAA+ ATPase" evidence="1">
    <location>
        <begin position="91"/>
        <end position="252"/>
    </location>
</feature>
<evidence type="ECO:0000313" key="3">
    <source>
        <dbReference type="Proteomes" id="UP001215097"/>
    </source>
</evidence>
<organism evidence="2 3">
    <name type="scientific">Microbacterium luteolum</name>
    <name type="common">Aureobacterium luteolum</name>
    <dbReference type="NCBI Taxonomy" id="69367"/>
    <lineage>
        <taxon>Bacteria</taxon>
        <taxon>Bacillati</taxon>
        <taxon>Actinomycetota</taxon>
        <taxon>Actinomycetes</taxon>
        <taxon>Micrococcales</taxon>
        <taxon>Microbacteriaceae</taxon>
        <taxon>Microbacterium</taxon>
    </lineage>
</organism>
<evidence type="ECO:0000259" key="1">
    <source>
        <dbReference type="SMART" id="SM00382"/>
    </source>
</evidence>
<dbReference type="SUPFAM" id="SSF52540">
    <property type="entry name" value="P-loop containing nucleoside triphosphate hydrolases"/>
    <property type="match status" value="1"/>
</dbReference>
<dbReference type="EMBL" id="CP078075">
    <property type="protein sequence ID" value="WDM44358.1"/>
    <property type="molecule type" value="Genomic_DNA"/>
</dbReference>
<proteinExistence type="predicted"/>
<keyword evidence="3" id="KW-1185">Reference proteome</keyword>
<sequence>MIELDIYPEMLGRANWKTKEGWLDFVGERILKPPRMDSKQYAELSDRERSDYSWARLNFMLNGRIVLTPQVREISRLLYERVRLNAYKRSGKFGLIVAGAPNSGKTTTSTNLAKEFHLQRLQRKSAPRASVPIIYVCAPSDCTPKALLGEMLHFIGVPYRPRASAPELMNSLATSVINSRTELVIIDEIHNLGKERIGNQDSTDYLKQLSEKCPATFLYVGTDDGVGNLLNGPRAEQVTARFRAVVLEPYLNRTQNQRDEWTSFLEALEENTGLLRQKPGAIVGDADLLYELSGGRIGDAVELVQIAAIRAMEDESERLSFSGLRAERNAEAQVIGRANLRRAGK</sequence>
<dbReference type="RefSeq" id="WP_282214499.1">
    <property type="nucleotide sequence ID" value="NZ_BAAAUN010000001.1"/>
</dbReference>
<dbReference type="InterPro" id="IPR027417">
    <property type="entry name" value="P-loop_NTPase"/>
</dbReference>
<gene>
    <name evidence="2" type="ORF">KV395_14375</name>
</gene>
<reference evidence="2 3" key="1">
    <citation type="submission" date="2021-06" db="EMBL/GenBank/DDBJ databases">
        <title>Genome-based taxonomic framework of Microbacterium strains isolated from marine environment, the description of four new species and reclassification of four preexisting species.</title>
        <authorList>
            <person name="Lee S.D."/>
            <person name="Kim S.-M."/>
            <person name="Byeon Y.-S."/>
            <person name="Yang H.L."/>
            <person name="Kim I.S."/>
        </authorList>
    </citation>
    <scope>NUCLEOTIDE SEQUENCE [LARGE SCALE GENOMIC DNA]</scope>
    <source>
        <strain evidence="2 3">KACC 14465</strain>
    </source>
</reference>
<accession>A0ABY7XT84</accession>
<protein>
    <submittedName>
        <fullName evidence="2">TniB family NTP-binding protein</fullName>
    </submittedName>
</protein>
<dbReference type="Gene3D" id="3.40.50.300">
    <property type="entry name" value="P-loop containing nucleotide triphosphate hydrolases"/>
    <property type="match status" value="1"/>
</dbReference>
<dbReference type="Proteomes" id="UP001215097">
    <property type="component" value="Chromosome"/>
</dbReference>